<feature type="domain" description="EGF-like" evidence="11">
    <location>
        <begin position="491"/>
        <end position="531"/>
    </location>
</feature>
<dbReference type="Pfam" id="PF00193">
    <property type="entry name" value="Xlink"/>
    <property type="match status" value="1"/>
</dbReference>
<dbReference type="InterPro" id="IPR000782">
    <property type="entry name" value="FAS1_domain"/>
</dbReference>
<keyword evidence="8" id="KW-0424">Laminin EGF-like domain</keyword>
<reference evidence="14" key="1">
    <citation type="submission" date="2018-07" db="EMBL/GenBank/DDBJ databases">
        <title>Comparative genomics of catfishes provides insights into carnivory and benthic adaptation.</title>
        <authorList>
            <person name="Zhang Y."/>
            <person name="Wang D."/>
            <person name="Peng Z."/>
            <person name="Zheng S."/>
            <person name="Shao F."/>
            <person name="Tao W."/>
        </authorList>
    </citation>
    <scope>NUCLEOTIDE SEQUENCE</scope>
    <source>
        <strain evidence="14">Chongqing</strain>
    </source>
</reference>
<sequence>YYCSCAAGYDGNGTSCTVVDACAKNNGGCSPNAVCKRTLPGRRQCVCNPGYAGDGRVCVSMNPCLVDNGGCGNTSVCVHTGANKSACVCLPGHYRNGNICSPINLCKKKNGGCHPFAVCTMTSPGERNCTCPRDYIGDGIICKAKLMQEIRKKGLTDFYYSLDRADIFYLQSRGPYTVFAPNNNAFHKLENQNLVNKKANAALLLYHIVPCRSLLPRDLQQPRNLTTLTGEILTVSYSEGMIQINNNVKVVYADQESSNGIFYEIDTVMIPPSYQKIQAIDKANTSLKDITDQNGFKTFYKLLEDTGVIKQIQDPLHIPVTLFLPTDSTMAALSQAQKDYLYSLQNRPQLVEYLEYHILREKKVHSAEVMHFDSLKTLQGSDVSVSCTGEDNIGALYINNKNCRIVKRNLDFKEGLVYGIDCFLTPPSLGGRCDKRDVVDITMPCRYCSPISRSDCPAISKPKVGFIHRCQSVCSMVIWKPKCCPGYYGRDCLACPGEPGSPCSNHGRCDDDHLGNGTCRCDAGFQGVACELCTVGHFGPDCKACNCTEHGTCNEGQDGTGSCFCDEGWTGPQSDGPLCFPACHKNAVCTQNSTCMCKPLYEGDGITCTVTNMCQFWNGGCSKDAKCSQKGEKLNCTCLKGYSGDGFVCLPKDLCVEEDNGGCSEHALCTMTGPGKRKCECKTNYVGDGLTCELKVLPVNRCMVDNGQCHSDARCTDLHYEDKTLGVFHYRSPLGVYKLNYTEAQEACKQAGGTIATYIQLSYAQQAGYNLCSAGWLAQSRVAYPMSYSNPNCGFGHVGIVDYGTQTDLSKTWDTFCYRIK</sequence>
<feature type="domain" description="EGF-like" evidence="11">
    <location>
        <begin position="18"/>
        <end position="59"/>
    </location>
</feature>
<keyword evidence="2 9" id="KW-0245">EGF-like domain</keyword>
<dbReference type="InterPro" id="IPR000538">
    <property type="entry name" value="Link_dom"/>
</dbReference>
<dbReference type="Pfam" id="PF02469">
    <property type="entry name" value="Fasciclin"/>
    <property type="match status" value="2"/>
</dbReference>
<evidence type="ECO:0000256" key="5">
    <source>
        <dbReference type="ARBA" id="ARBA00023136"/>
    </source>
</evidence>
<dbReference type="AlphaFoldDB" id="A0AAD5AM20"/>
<feature type="disulfide bond" evidence="10">
    <location>
        <begin position="772"/>
        <end position="793"/>
    </location>
</feature>
<comment type="caution">
    <text evidence="14">The sequence shown here is derived from an EMBL/GenBank/DDBJ whole genome shotgun (WGS) entry which is preliminary data.</text>
</comment>
<feature type="non-terminal residue" evidence="14">
    <location>
        <position position="821"/>
    </location>
</feature>
<dbReference type="Gene3D" id="2.10.25.10">
    <property type="entry name" value="Laminin"/>
    <property type="match status" value="6"/>
</dbReference>
<dbReference type="GO" id="GO:0005540">
    <property type="term" value="F:hyaluronic acid binding"/>
    <property type="evidence" value="ECO:0007669"/>
    <property type="project" value="InterPro"/>
</dbReference>
<proteinExistence type="predicted"/>
<evidence type="ECO:0000256" key="3">
    <source>
        <dbReference type="ARBA" id="ARBA00022692"/>
    </source>
</evidence>
<keyword evidence="5" id="KW-0472">Membrane</keyword>
<comment type="caution">
    <text evidence="9">Lacks conserved residue(s) required for the propagation of feature annotation.</text>
</comment>
<dbReference type="SUPFAM" id="SSF57196">
    <property type="entry name" value="EGF/Laminin"/>
    <property type="match status" value="3"/>
</dbReference>
<dbReference type="PRINTS" id="PR01265">
    <property type="entry name" value="LINKMODULE"/>
</dbReference>
<dbReference type="PROSITE" id="PS50026">
    <property type="entry name" value="EGF_3"/>
    <property type="match status" value="5"/>
</dbReference>
<dbReference type="Gene3D" id="2.30.180.10">
    <property type="entry name" value="FAS1 domain"/>
    <property type="match status" value="2"/>
</dbReference>
<evidence type="ECO:0000313" key="15">
    <source>
        <dbReference type="Proteomes" id="UP001205998"/>
    </source>
</evidence>
<feature type="disulfide bond" evidence="10">
    <location>
        <begin position="748"/>
        <end position="817"/>
    </location>
</feature>
<feature type="domain" description="Link" evidence="13">
    <location>
        <begin position="726"/>
        <end position="819"/>
    </location>
</feature>
<dbReference type="SMART" id="SM00181">
    <property type="entry name" value="EGF"/>
    <property type="match status" value="8"/>
</dbReference>
<evidence type="ECO:0000256" key="9">
    <source>
        <dbReference type="PROSITE-ProRule" id="PRU00076"/>
    </source>
</evidence>
<dbReference type="SUPFAM" id="SSF56436">
    <property type="entry name" value="C-type lectin-like"/>
    <property type="match status" value="1"/>
</dbReference>
<dbReference type="PROSITE" id="PS50213">
    <property type="entry name" value="FAS1"/>
    <property type="match status" value="2"/>
</dbReference>
<dbReference type="InterPro" id="IPR016186">
    <property type="entry name" value="C-type_lectin-like/link_sf"/>
</dbReference>
<dbReference type="GO" id="GO:0016020">
    <property type="term" value="C:membrane"/>
    <property type="evidence" value="ECO:0007669"/>
    <property type="project" value="UniProtKB-SubCell"/>
</dbReference>
<dbReference type="PROSITE" id="PS00022">
    <property type="entry name" value="EGF_1"/>
    <property type="match status" value="1"/>
</dbReference>
<evidence type="ECO:0000256" key="1">
    <source>
        <dbReference type="ARBA" id="ARBA00004167"/>
    </source>
</evidence>
<keyword evidence="3" id="KW-0812">Transmembrane</keyword>
<feature type="non-terminal residue" evidence="14">
    <location>
        <position position="1"/>
    </location>
</feature>
<name>A0AAD5AM20_SILAS</name>
<comment type="subcellular location">
    <subcellularLocation>
        <location evidence="1">Membrane</location>
        <topology evidence="1">Single-pass membrane protein</topology>
    </subcellularLocation>
</comment>
<dbReference type="SMART" id="SM00445">
    <property type="entry name" value="LINK"/>
    <property type="match status" value="1"/>
</dbReference>
<evidence type="ECO:0000259" key="11">
    <source>
        <dbReference type="PROSITE" id="PS50026"/>
    </source>
</evidence>
<keyword evidence="7" id="KW-0325">Glycoprotein</keyword>
<evidence type="ECO:0000259" key="12">
    <source>
        <dbReference type="PROSITE" id="PS50213"/>
    </source>
</evidence>
<feature type="domain" description="FAS1" evidence="12">
    <location>
        <begin position="143"/>
        <end position="269"/>
    </location>
</feature>
<feature type="disulfide bond" evidence="9">
    <location>
        <begin position="521"/>
        <end position="530"/>
    </location>
</feature>
<dbReference type="EMBL" id="MU551697">
    <property type="protein sequence ID" value="KAI5617947.1"/>
    <property type="molecule type" value="Genomic_DNA"/>
</dbReference>
<evidence type="ECO:0000256" key="8">
    <source>
        <dbReference type="ARBA" id="ARBA00023292"/>
    </source>
</evidence>
<dbReference type="SMART" id="SM00554">
    <property type="entry name" value="FAS1"/>
    <property type="match status" value="2"/>
</dbReference>
<keyword evidence="15" id="KW-1185">Reference proteome</keyword>
<dbReference type="FunFam" id="2.10.25.10:FF:000040">
    <property type="entry name" value="Stabilin 2"/>
    <property type="match status" value="3"/>
</dbReference>
<dbReference type="Proteomes" id="UP001205998">
    <property type="component" value="Unassembled WGS sequence"/>
</dbReference>
<dbReference type="InterPro" id="IPR024731">
    <property type="entry name" value="NELL2-like_EGF"/>
</dbReference>
<protein>
    <submittedName>
        <fullName evidence="14">Stabilin-2 isoform X1</fullName>
    </submittedName>
</protein>
<feature type="domain" description="EGF-like" evidence="11">
    <location>
        <begin position="651"/>
        <end position="693"/>
    </location>
</feature>
<dbReference type="PANTHER" id="PTHR24038">
    <property type="entry name" value="STABILIN"/>
    <property type="match status" value="1"/>
</dbReference>
<feature type="domain" description="FAS1" evidence="12">
    <location>
        <begin position="283"/>
        <end position="424"/>
    </location>
</feature>
<evidence type="ECO:0000256" key="10">
    <source>
        <dbReference type="PROSITE-ProRule" id="PRU00323"/>
    </source>
</evidence>
<feature type="domain" description="EGF-like" evidence="11">
    <location>
        <begin position="60"/>
        <end position="101"/>
    </location>
</feature>
<keyword evidence="4" id="KW-1133">Transmembrane helix</keyword>
<accession>A0AAD5AM20</accession>
<dbReference type="FunFam" id="2.30.180.10:FF:000005">
    <property type="entry name" value="Stabilin 2"/>
    <property type="match status" value="2"/>
</dbReference>
<keyword evidence="6 9" id="KW-1015">Disulfide bond</keyword>
<dbReference type="SUPFAM" id="SSF82153">
    <property type="entry name" value="FAS1 domain"/>
    <property type="match status" value="2"/>
</dbReference>
<dbReference type="GO" id="GO:0007155">
    <property type="term" value="P:cell adhesion"/>
    <property type="evidence" value="ECO:0007669"/>
    <property type="project" value="InterPro"/>
</dbReference>
<dbReference type="Gene3D" id="3.10.100.10">
    <property type="entry name" value="Mannose-Binding Protein A, subunit A"/>
    <property type="match status" value="1"/>
</dbReference>
<organism evidence="14 15">
    <name type="scientific">Silurus asotus</name>
    <name type="common">Amur catfish</name>
    <name type="synonym">Parasilurus asotus</name>
    <dbReference type="NCBI Taxonomy" id="30991"/>
    <lineage>
        <taxon>Eukaryota</taxon>
        <taxon>Metazoa</taxon>
        <taxon>Chordata</taxon>
        <taxon>Craniata</taxon>
        <taxon>Vertebrata</taxon>
        <taxon>Euteleostomi</taxon>
        <taxon>Actinopterygii</taxon>
        <taxon>Neopterygii</taxon>
        <taxon>Teleostei</taxon>
        <taxon>Ostariophysi</taxon>
        <taxon>Siluriformes</taxon>
        <taxon>Siluridae</taxon>
        <taxon>Silurus</taxon>
    </lineage>
</organism>
<evidence type="ECO:0000256" key="7">
    <source>
        <dbReference type="ARBA" id="ARBA00023180"/>
    </source>
</evidence>
<evidence type="ECO:0000313" key="14">
    <source>
        <dbReference type="EMBL" id="KAI5617947.1"/>
    </source>
</evidence>
<dbReference type="PROSITE" id="PS01186">
    <property type="entry name" value="EGF_2"/>
    <property type="match status" value="2"/>
</dbReference>
<dbReference type="FunFam" id="3.10.100.10:FF:000001">
    <property type="entry name" value="Hyaluronan proteoglycan link protein 1"/>
    <property type="match status" value="1"/>
</dbReference>
<evidence type="ECO:0000256" key="2">
    <source>
        <dbReference type="ARBA" id="ARBA00022536"/>
    </source>
</evidence>
<evidence type="ECO:0000259" key="13">
    <source>
        <dbReference type="PROSITE" id="PS50963"/>
    </source>
</evidence>
<dbReference type="PANTHER" id="PTHR24038:SF0">
    <property type="entry name" value="STABILIN-2"/>
    <property type="match status" value="1"/>
</dbReference>
<evidence type="ECO:0000256" key="4">
    <source>
        <dbReference type="ARBA" id="ARBA00022989"/>
    </source>
</evidence>
<evidence type="ECO:0000256" key="6">
    <source>
        <dbReference type="ARBA" id="ARBA00023157"/>
    </source>
</evidence>
<gene>
    <name evidence="14" type="ORF">C0J50_22536</name>
</gene>
<dbReference type="Pfam" id="PF12947">
    <property type="entry name" value="EGF_3"/>
    <property type="match status" value="4"/>
</dbReference>
<dbReference type="PROSITE" id="PS50963">
    <property type="entry name" value="LINK_2"/>
    <property type="match status" value="1"/>
</dbReference>
<dbReference type="PROSITE" id="PS01241">
    <property type="entry name" value="LINK_1"/>
    <property type="match status" value="1"/>
</dbReference>
<dbReference type="InterPro" id="IPR016187">
    <property type="entry name" value="CTDL_fold"/>
</dbReference>
<dbReference type="InterPro" id="IPR000742">
    <property type="entry name" value="EGF"/>
</dbReference>
<feature type="domain" description="EGF-like" evidence="11">
    <location>
        <begin position="102"/>
        <end position="143"/>
    </location>
</feature>
<dbReference type="InterPro" id="IPR036378">
    <property type="entry name" value="FAS1_dom_sf"/>
</dbReference>